<feature type="transmembrane region" description="Helical" evidence="1">
    <location>
        <begin position="131"/>
        <end position="151"/>
    </location>
</feature>
<proteinExistence type="predicted"/>
<feature type="transmembrane region" description="Helical" evidence="1">
    <location>
        <begin position="51"/>
        <end position="72"/>
    </location>
</feature>
<feature type="transmembrane region" description="Helical" evidence="1">
    <location>
        <begin position="92"/>
        <end position="116"/>
    </location>
</feature>
<feature type="transmembrane region" description="Helical" evidence="1">
    <location>
        <begin position="189"/>
        <end position="222"/>
    </location>
</feature>
<keyword evidence="1" id="KW-0812">Transmembrane</keyword>
<dbReference type="PANTHER" id="PTHR40078:SF1">
    <property type="entry name" value="INTEGRAL MEMBRANE PROTEIN"/>
    <property type="match status" value="1"/>
</dbReference>
<dbReference type="GeneID" id="83004813"/>
<dbReference type="InterPro" id="IPR038750">
    <property type="entry name" value="YczE/YyaS-like"/>
</dbReference>
<dbReference type="Pfam" id="PF19700">
    <property type="entry name" value="DUF6198"/>
    <property type="match status" value="1"/>
</dbReference>
<dbReference type="PANTHER" id="PTHR40078">
    <property type="entry name" value="INTEGRAL MEMBRANE PROTEIN-RELATED"/>
    <property type="match status" value="1"/>
</dbReference>
<keyword evidence="1" id="KW-1133">Transmembrane helix</keyword>
<dbReference type="OrthoDB" id="87655at2"/>
<accession>A0A415E5Y3</accession>
<gene>
    <name evidence="2" type="ORF">DW099_01000</name>
</gene>
<keyword evidence="1" id="KW-0472">Membrane</keyword>
<dbReference type="EMBL" id="QRMS01000001">
    <property type="protein sequence ID" value="RHJ89182.1"/>
    <property type="molecule type" value="Genomic_DNA"/>
</dbReference>
<keyword evidence="3" id="KW-1185">Reference proteome</keyword>
<dbReference type="Proteomes" id="UP000284841">
    <property type="component" value="Unassembled WGS sequence"/>
</dbReference>
<dbReference type="RefSeq" id="WP_067538912.1">
    <property type="nucleotide sequence ID" value="NZ_AP025567.1"/>
</dbReference>
<feature type="transmembrane region" description="Helical" evidence="1">
    <location>
        <begin position="5"/>
        <end position="25"/>
    </location>
</feature>
<sequence length="242" mass="26272">MKKAIVYRVFFYVLGLLVMALGITLNTKSGLGVSPIISVSYSVSDICNFNFGNATFVLYGTFIITEMVVHLLHHKKVVALEENPSSRLKLVLLLDLLQFPLSLVFTRFMNLFAAVIPDFQTAYPDSFAGSFWARLIVLLIAIVFTGIGAAMSLDMRLIPNPADGLVQAIADLSGKTLGFIKNCFDGFNILLTAVISLLFAGHLIGIGLGTILTVIGVGRVIALFNRLLESKVTGMAQVNKIE</sequence>
<protein>
    <submittedName>
        <fullName evidence="2">Uncharacterized protein</fullName>
    </submittedName>
</protein>
<reference evidence="2 3" key="1">
    <citation type="submission" date="2018-08" db="EMBL/GenBank/DDBJ databases">
        <title>A genome reference for cultivated species of the human gut microbiota.</title>
        <authorList>
            <person name="Zou Y."/>
            <person name="Xue W."/>
            <person name="Luo G."/>
        </authorList>
    </citation>
    <scope>NUCLEOTIDE SEQUENCE [LARGE SCALE GENOMIC DNA]</scope>
    <source>
        <strain evidence="2 3">AM07-24</strain>
    </source>
</reference>
<dbReference type="AlphaFoldDB" id="A0A415E5Y3"/>
<organism evidence="2 3">
    <name type="scientific">Emergencia timonensis</name>
    <dbReference type="NCBI Taxonomy" id="1776384"/>
    <lineage>
        <taxon>Bacteria</taxon>
        <taxon>Bacillati</taxon>
        <taxon>Bacillota</taxon>
        <taxon>Clostridia</taxon>
        <taxon>Peptostreptococcales</taxon>
        <taxon>Anaerovoracaceae</taxon>
        <taxon>Emergencia</taxon>
    </lineage>
</organism>
<dbReference type="STRING" id="1776384.GCA_900086585_02476"/>
<evidence type="ECO:0000313" key="3">
    <source>
        <dbReference type="Proteomes" id="UP000284841"/>
    </source>
</evidence>
<name>A0A415E5Y3_9FIRM</name>
<evidence type="ECO:0000256" key="1">
    <source>
        <dbReference type="SAM" id="Phobius"/>
    </source>
</evidence>
<comment type="caution">
    <text evidence="2">The sequence shown here is derived from an EMBL/GenBank/DDBJ whole genome shotgun (WGS) entry which is preliminary data.</text>
</comment>
<evidence type="ECO:0000313" key="2">
    <source>
        <dbReference type="EMBL" id="RHJ89182.1"/>
    </source>
</evidence>